<dbReference type="GO" id="GO:0005975">
    <property type="term" value="P:carbohydrate metabolic process"/>
    <property type="evidence" value="ECO:0007669"/>
    <property type="project" value="InterPro"/>
</dbReference>
<dbReference type="AlphaFoldDB" id="A0A1G5S1T9"/>
<proteinExistence type="predicted"/>
<organism evidence="1 2">
    <name type="scientific">Pseudobutyrivibrio xylanivorans</name>
    <dbReference type="NCBI Taxonomy" id="185007"/>
    <lineage>
        <taxon>Bacteria</taxon>
        <taxon>Bacillati</taxon>
        <taxon>Bacillota</taxon>
        <taxon>Clostridia</taxon>
        <taxon>Lachnospirales</taxon>
        <taxon>Lachnospiraceae</taxon>
        <taxon>Pseudobutyrivibrio</taxon>
    </lineage>
</organism>
<dbReference type="Proteomes" id="UP000199428">
    <property type="component" value="Unassembled WGS sequence"/>
</dbReference>
<reference evidence="1 2" key="1">
    <citation type="submission" date="2016-10" db="EMBL/GenBank/DDBJ databases">
        <authorList>
            <person name="de Groot N.N."/>
        </authorList>
    </citation>
    <scope>NUCLEOTIDE SEQUENCE [LARGE SCALE GENOMIC DNA]</scope>
    <source>
        <strain evidence="1 2">DSM 10317</strain>
    </source>
</reference>
<evidence type="ECO:0000313" key="2">
    <source>
        <dbReference type="Proteomes" id="UP000199428"/>
    </source>
</evidence>
<dbReference type="InterPro" id="IPR011330">
    <property type="entry name" value="Glyco_hydro/deAcase_b/a-brl"/>
</dbReference>
<gene>
    <name evidence="1" type="ORF">SAMN02910350_01906</name>
</gene>
<dbReference type="RefSeq" id="WP_090163055.1">
    <property type="nucleotide sequence ID" value="NZ_FMWK01000010.1"/>
</dbReference>
<evidence type="ECO:0008006" key="3">
    <source>
        <dbReference type="Google" id="ProtNLM"/>
    </source>
</evidence>
<name>A0A1G5S1T9_PSEXY</name>
<sequence>MGKLDDGILLDSSVYDESETTQDGTVFSDLIIMPKHKDRADLINDGIIDKSIVSISFDGWDSHTAEVMAPYLYEKGIPFTVFVGFNDKYRADAMTSERLQAFHTIKQYGGEVQLYTSQPKETFLGTTNYVEQYNQLKQAYDRFLTWGFEKPRFCAYSSGVSSEILDNVLHEFGIKAGRTTSEGTVGSNISETAFRYPSFYLCGKNFKDKNWNAINSTYWYKSRIPKFIMTHKITTDEDDSNNSADLTEAHFKSFIDDIATYITQYGYVPMSLSQFWEYIHFPKDAKVGQHCLIWEGDNRQHEYVKTELEWRELTKI</sequence>
<accession>A0A1G5S1T9</accession>
<protein>
    <recommendedName>
        <fullName evidence="3">Polysaccharide deacetylase</fullName>
    </recommendedName>
</protein>
<dbReference type="EMBL" id="FMWK01000010">
    <property type="protein sequence ID" value="SCZ79701.1"/>
    <property type="molecule type" value="Genomic_DNA"/>
</dbReference>
<dbReference type="SUPFAM" id="SSF88713">
    <property type="entry name" value="Glycoside hydrolase/deacetylase"/>
    <property type="match status" value="1"/>
</dbReference>
<dbReference type="Gene3D" id="3.20.20.370">
    <property type="entry name" value="Glycoside hydrolase/deacetylase"/>
    <property type="match status" value="1"/>
</dbReference>
<evidence type="ECO:0000313" key="1">
    <source>
        <dbReference type="EMBL" id="SCZ79701.1"/>
    </source>
</evidence>